<evidence type="ECO:0000313" key="3">
    <source>
        <dbReference type="Proteomes" id="UP000094067"/>
    </source>
</evidence>
<dbReference type="RefSeq" id="WP_167578485.1">
    <property type="nucleotide sequence ID" value="NZ_MCGH01000003.1"/>
</dbReference>
<sequence>MGKKKSGAQTVMRNLRDKNGRFSEDALKLLALVTMFIDHAGAGIIETFFLGKLPYDSQAFQVCLTVDEIMRSVGRLAFPIYCYLLVQGFLHTRSTARYAFRLLGFALLSEIPFDLLLFGGITFEHQNVFWTLLIGLLTLAGLNWAEKRENRCLSVGAGVVFIAAGMAAAGLIGADYDYKGVVLIAALYLLRGNRKNQCIFAPLLFLGSFLLDVPLGLRTLASVSASLSIEFFCIFSFFFLYADNGKRYMKKGKYFFYFFYPGHLLLLLGIRCLLIWLW</sequence>
<feature type="transmembrane region" description="Helical" evidence="1">
    <location>
        <begin position="69"/>
        <end position="86"/>
    </location>
</feature>
<feature type="transmembrane region" description="Helical" evidence="1">
    <location>
        <begin position="254"/>
        <end position="277"/>
    </location>
</feature>
<keyword evidence="1" id="KW-0472">Membrane</keyword>
<keyword evidence="1" id="KW-1133">Transmembrane helix</keyword>
<proteinExistence type="predicted"/>
<organism evidence="2 3">
    <name type="scientific">Eisenbergiella tayi</name>
    <dbReference type="NCBI Taxonomy" id="1432052"/>
    <lineage>
        <taxon>Bacteria</taxon>
        <taxon>Bacillati</taxon>
        <taxon>Bacillota</taxon>
        <taxon>Clostridia</taxon>
        <taxon>Lachnospirales</taxon>
        <taxon>Lachnospiraceae</taxon>
        <taxon>Eisenbergiella</taxon>
    </lineage>
</organism>
<keyword evidence="1" id="KW-0812">Transmembrane</keyword>
<dbReference type="Proteomes" id="UP000094067">
    <property type="component" value="Unassembled WGS sequence"/>
</dbReference>
<feature type="transmembrane region" description="Helical" evidence="1">
    <location>
        <begin position="127"/>
        <end position="145"/>
    </location>
</feature>
<evidence type="ECO:0000313" key="2">
    <source>
        <dbReference type="EMBL" id="ODM03243.1"/>
    </source>
</evidence>
<reference evidence="2 3" key="1">
    <citation type="submission" date="2016-07" db="EMBL/GenBank/DDBJ databases">
        <title>Characterization of isolates of Eisenbergiella tayi derived from blood cultures, using whole genome sequencing.</title>
        <authorList>
            <person name="Burdz T."/>
            <person name="Wiebe D."/>
            <person name="Huynh C."/>
            <person name="Bernard K."/>
        </authorList>
    </citation>
    <scope>NUCLEOTIDE SEQUENCE [LARGE SCALE GENOMIC DNA]</scope>
    <source>
        <strain evidence="2 3">NML 110608</strain>
    </source>
</reference>
<evidence type="ECO:0000256" key="1">
    <source>
        <dbReference type="SAM" id="Phobius"/>
    </source>
</evidence>
<comment type="caution">
    <text evidence="2">The sequence shown here is derived from an EMBL/GenBank/DDBJ whole genome shotgun (WGS) entry which is preliminary data.</text>
</comment>
<feature type="transmembrane region" description="Helical" evidence="1">
    <location>
        <begin position="152"/>
        <end position="170"/>
    </location>
</feature>
<dbReference type="InterPro" id="IPR008875">
    <property type="entry name" value="TraX"/>
</dbReference>
<dbReference type="Pfam" id="PF05857">
    <property type="entry name" value="TraX"/>
    <property type="match status" value="1"/>
</dbReference>
<gene>
    <name evidence="2" type="ORF">BEI61_04037</name>
</gene>
<feature type="transmembrane region" description="Helical" evidence="1">
    <location>
        <begin position="98"/>
        <end position="121"/>
    </location>
</feature>
<protein>
    <submittedName>
        <fullName evidence="2">TraX protein</fullName>
    </submittedName>
</protein>
<name>A0A1E3A3A9_9FIRM</name>
<feature type="transmembrane region" description="Helical" evidence="1">
    <location>
        <begin position="223"/>
        <end position="242"/>
    </location>
</feature>
<accession>A0A1E3A3A9</accession>
<feature type="transmembrane region" description="Helical" evidence="1">
    <location>
        <begin position="26"/>
        <end position="49"/>
    </location>
</feature>
<dbReference type="EMBL" id="MCGH01000003">
    <property type="protein sequence ID" value="ODM03243.1"/>
    <property type="molecule type" value="Genomic_DNA"/>
</dbReference>
<dbReference type="AlphaFoldDB" id="A0A1E3A3A9"/>